<feature type="transmembrane region" description="Helical" evidence="1">
    <location>
        <begin position="21"/>
        <end position="43"/>
    </location>
</feature>
<feature type="domain" description="DUF5658" evidence="2">
    <location>
        <begin position="26"/>
        <end position="109"/>
    </location>
</feature>
<keyword evidence="1" id="KW-1133">Transmembrane helix</keyword>
<sequence>MSYANAGRRLTAIRRPSLEPACWLFAIALFGVGDLVTTIYFIVEAGAVETHPIGAVAIDQFGLWVLVPWKAAALGLFYGFYRVVPRPYALGVPIGLALLGAFTSTWNTLISTVGIPAV</sequence>
<organism evidence="3 4">
    <name type="scientific">Natrinema pallidum DSM 3751</name>
    <dbReference type="NCBI Taxonomy" id="1227495"/>
    <lineage>
        <taxon>Archaea</taxon>
        <taxon>Methanobacteriati</taxon>
        <taxon>Methanobacteriota</taxon>
        <taxon>Stenosarchaea group</taxon>
        <taxon>Halobacteria</taxon>
        <taxon>Halobacteriales</taxon>
        <taxon>Natrialbaceae</taxon>
        <taxon>Natrinema</taxon>
    </lineage>
</organism>
<evidence type="ECO:0000313" key="3">
    <source>
        <dbReference type="EMBL" id="ELY73215.1"/>
    </source>
</evidence>
<dbReference type="RefSeq" id="WP_006187035.1">
    <property type="nucleotide sequence ID" value="NZ_AOII01000099.1"/>
</dbReference>
<accession>L9YGG3</accession>
<keyword evidence="1" id="KW-0812">Transmembrane</keyword>
<dbReference type="PATRIC" id="fig|1227495.3.peg.3497"/>
<dbReference type="OrthoDB" id="270892at2157"/>
<evidence type="ECO:0000259" key="2">
    <source>
        <dbReference type="Pfam" id="PF18902"/>
    </source>
</evidence>
<protein>
    <recommendedName>
        <fullName evidence="2">DUF5658 domain-containing protein</fullName>
    </recommendedName>
</protein>
<evidence type="ECO:0000256" key="1">
    <source>
        <dbReference type="SAM" id="Phobius"/>
    </source>
</evidence>
<feature type="transmembrane region" description="Helical" evidence="1">
    <location>
        <begin position="88"/>
        <end position="106"/>
    </location>
</feature>
<comment type="caution">
    <text evidence="3">The sequence shown here is derived from an EMBL/GenBank/DDBJ whole genome shotgun (WGS) entry which is preliminary data.</text>
</comment>
<keyword evidence="1" id="KW-0472">Membrane</keyword>
<dbReference type="EMBL" id="AOII01000099">
    <property type="protein sequence ID" value="ELY73215.1"/>
    <property type="molecule type" value="Genomic_DNA"/>
</dbReference>
<dbReference type="Proteomes" id="UP000011618">
    <property type="component" value="Unassembled WGS sequence"/>
</dbReference>
<dbReference type="Pfam" id="PF18902">
    <property type="entry name" value="DUF5658"/>
    <property type="match status" value="1"/>
</dbReference>
<dbReference type="eggNOG" id="arCOG04975">
    <property type="taxonomic scope" value="Archaea"/>
</dbReference>
<dbReference type="AlphaFoldDB" id="L9YGG3"/>
<gene>
    <name evidence="3" type="ORF">C487_17475</name>
</gene>
<feature type="transmembrane region" description="Helical" evidence="1">
    <location>
        <begin position="63"/>
        <end position="81"/>
    </location>
</feature>
<reference evidence="3 4" key="1">
    <citation type="journal article" date="2014" name="PLoS Genet.">
        <title>Phylogenetically driven sequencing of extremely halophilic archaea reveals strategies for static and dynamic osmo-response.</title>
        <authorList>
            <person name="Becker E.A."/>
            <person name="Seitzer P.M."/>
            <person name="Tritt A."/>
            <person name="Larsen D."/>
            <person name="Krusor M."/>
            <person name="Yao A.I."/>
            <person name="Wu D."/>
            <person name="Madern D."/>
            <person name="Eisen J.A."/>
            <person name="Darling A.E."/>
            <person name="Facciotti M.T."/>
        </authorList>
    </citation>
    <scope>NUCLEOTIDE SEQUENCE [LARGE SCALE GENOMIC DNA]</scope>
    <source>
        <strain evidence="3 4">DSM 3751</strain>
    </source>
</reference>
<proteinExistence type="predicted"/>
<dbReference type="InterPro" id="IPR043717">
    <property type="entry name" value="DUF5658"/>
</dbReference>
<name>L9YGG3_9EURY</name>
<evidence type="ECO:0000313" key="4">
    <source>
        <dbReference type="Proteomes" id="UP000011618"/>
    </source>
</evidence>